<accession>A0A8J4FN51</accession>
<gene>
    <name evidence="2" type="ORF">Vretifemale_11987</name>
</gene>
<keyword evidence="1" id="KW-0812">Transmembrane</keyword>
<organism evidence="2 3">
    <name type="scientific">Volvox reticuliferus</name>
    <dbReference type="NCBI Taxonomy" id="1737510"/>
    <lineage>
        <taxon>Eukaryota</taxon>
        <taxon>Viridiplantae</taxon>
        <taxon>Chlorophyta</taxon>
        <taxon>core chlorophytes</taxon>
        <taxon>Chlorophyceae</taxon>
        <taxon>CS clade</taxon>
        <taxon>Chlamydomonadales</taxon>
        <taxon>Volvocaceae</taxon>
        <taxon>Volvox</taxon>
    </lineage>
</organism>
<dbReference type="OrthoDB" id="534702at2759"/>
<proteinExistence type="predicted"/>
<keyword evidence="1" id="KW-1133">Transmembrane helix</keyword>
<comment type="caution">
    <text evidence="2">The sequence shown here is derived from an EMBL/GenBank/DDBJ whole genome shotgun (WGS) entry which is preliminary data.</text>
</comment>
<dbReference type="EMBL" id="BNCP01000026">
    <property type="protein sequence ID" value="GIL83170.1"/>
    <property type="molecule type" value="Genomic_DNA"/>
</dbReference>
<dbReference type="InterPro" id="IPR011044">
    <property type="entry name" value="Quino_amine_DH_bsu"/>
</dbReference>
<dbReference type="SUPFAM" id="SSF50969">
    <property type="entry name" value="YVTN repeat-like/Quinoprotein amine dehydrogenase"/>
    <property type="match status" value="1"/>
</dbReference>
<keyword evidence="3" id="KW-1185">Reference proteome</keyword>
<feature type="non-terminal residue" evidence="2">
    <location>
        <position position="1"/>
    </location>
</feature>
<evidence type="ECO:0000313" key="3">
    <source>
        <dbReference type="Proteomes" id="UP000747110"/>
    </source>
</evidence>
<evidence type="ECO:0000256" key="1">
    <source>
        <dbReference type="SAM" id="Phobius"/>
    </source>
</evidence>
<protein>
    <submittedName>
        <fullName evidence="2">Uncharacterized protein</fullName>
    </submittedName>
</protein>
<name>A0A8J4FN51_9CHLO</name>
<evidence type="ECO:0000313" key="2">
    <source>
        <dbReference type="EMBL" id="GIL83170.1"/>
    </source>
</evidence>
<keyword evidence="1" id="KW-0472">Membrane</keyword>
<sequence length="494" mass="53025">SWSSESFRLSLTTCLLTYLLRVQIISKQSIMEAAATICGTAKRIIKNLAAIVLVVLLLQQLFAGVAYSQSGTYRGRARLFVADNSPLNPSIAVVDLPAYTVTQRIQLPGTSLQLGVSQDNSHVGVFRNRDNQQQFFSIINTGIVPVLSAAGTRAPSPAPLKDGENGTMRAAFVAKSVIFVNGTDNMAGVDIRGRSLMYHDIWQLYLAQAEFYGRIYTYTADALNSVSAFKPTSTFSLPPGRFQIVPYGNFTLVSHASMNKAYIYDRSGRVVREYPCTACNGVATYLQAAGGTMTAVFSANNSVLVVRNTSATGTSIPAFPSVGSFVGGAPGVFWSSFSAQSRFWRTDVRDIVPRITSNVTHRGGLLRMLSLSTHDRFICVHSDGNLVLYDGDSGAPLGSILLRAAGFPTNQTAPNLQSDTLDEHVFISVPATGLVYVVHVEHGGHEEHGHAAGEEPEDEPAPVTLSLERTVAVGGVPTSMTLAYMPGVLSFASD</sequence>
<dbReference type="AlphaFoldDB" id="A0A8J4FN51"/>
<dbReference type="Proteomes" id="UP000747110">
    <property type="component" value="Unassembled WGS sequence"/>
</dbReference>
<feature type="transmembrane region" description="Helical" evidence="1">
    <location>
        <begin position="44"/>
        <end position="67"/>
    </location>
</feature>
<reference evidence="2" key="1">
    <citation type="journal article" date="2021" name="Proc. Natl. Acad. Sci. U.S.A.">
        <title>Three genomes in the algal genus Volvox reveal the fate of a haploid sex-determining region after a transition to homothallism.</title>
        <authorList>
            <person name="Yamamoto K."/>
            <person name="Hamaji T."/>
            <person name="Kawai-Toyooka H."/>
            <person name="Matsuzaki R."/>
            <person name="Takahashi F."/>
            <person name="Nishimura Y."/>
            <person name="Kawachi M."/>
            <person name="Noguchi H."/>
            <person name="Minakuchi Y."/>
            <person name="Umen J.G."/>
            <person name="Toyoda A."/>
            <person name="Nozaki H."/>
        </authorList>
    </citation>
    <scope>NUCLEOTIDE SEQUENCE</scope>
    <source>
        <strain evidence="2">NIES-3786</strain>
    </source>
</reference>